<dbReference type="EMBL" id="WIXI01000051">
    <property type="protein sequence ID" value="MQY50063.1"/>
    <property type="molecule type" value="Genomic_DNA"/>
</dbReference>
<keyword evidence="1" id="KW-0812">Transmembrane</keyword>
<evidence type="ECO:0000256" key="1">
    <source>
        <dbReference type="SAM" id="Phobius"/>
    </source>
</evidence>
<dbReference type="RefSeq" id="WP_153360349.1">
    <property type="nucleotide sequence ID" value="NZ_JAYKOO010000004.1"/>
</dbReference>
<protein>
    <submittedName>
        <fullName evidence="2">ABC transporter permease</fullName>
    </submittedName>
</protein>
<keyword evidence="1" id="KW-1133">Transmembrane helix</keyword>
<name>A0A6A8AFF4_9HYPH</name>
<keyword evidence="3" id="KW-1185">Reference proteome</keyword>
<feature type="transmembrane region" description="Helical" evidence="1">
    <location>
        <begin position="195"/>
        <end position="214"/>
    </location>
</feature>
<feature type="transmembrane region" description="Helical" evidence="1">
    <location>
        <begin position="107"/>
        <end position="135"/>
    </location>
</feature>
<accession>A0A6A8AFF4</accession>
<evidence type="ECO:0000313" key="3">
    <source>
        <dbReference type="Proteomes" id="UP000435138"/>
    </source>
</evidence>
<gene>
    <name evidence="2" type="ORF">GAO09_28950</name>
</gene>
<dbReference type="PANTHER" id="PTHR36833:SF1">
    <property type="entry name" value="INTEGRAL MEMBRANE TRANSPORT PROTEIN"/>
    <property type="match status" value="1"/>
</dbReference>
<dbReference type="AlphaFoldDB" id="A0A6A8AFF4"/>
<evidence type="ECO:0000313" key="2">
    <source>
        <dbReference type="EMBL" id="MQY50063.1"/>
    </source>
</evidence>
<feature type="transmembrane region" description="Helical" evidence="1">
    <location>
        <begin position="234"/>
        <end position="254"/>
    </location>
</feature>
<organism evidence="2 3">
    <name type="scientific">Endobacterium cereale</name>
    <dbReference type="NCBI Taxonomy" id="2663029"/>
    <lineage>
        <taxon>Bacteria</taxon>
        <taxon>Pseudomonadati</taxon>
        <taxon>Pseudomonadota</taxon>
        <taxon>Alphaproteobacteria</taxon>
        <taxon>Hyphomicrobiales</taxon>
        <taxon>Rhizobiaceae</taxon>
        <taxon>Endobacterium</taxon>
    </lineage>
</organism>
<feature type="transmembrane region" description="Helical" evidence="1">
    <location>
        <begin position="20"/>
        <end position="48"/>
    </location>
</feature>
<dbReference type="Pfam" id="PF06182">
    <property type="entry name" value="ABC2_membrane_6"/>
    <property type="match status" value="1"/>
</dbReference>
<feature type="transmembrane region" description="Helical" evidence="1">
    <location>
        <begin position="68"/>
        <end position="86"/>
    </location>
</feature>
<reference evidence="2 3" key="1">
    <citation type="submission" date="2019-11" db="EMBL/GenBank/DDBJ databases">
        <title>Genome analysis of Rhizobacterium cereale a novel genus and species isolated from maize roots in North Spain.</title>
        <authorList>
            <person name="Menendez E."/>
            <person name="Flores-Felix J.D."/>
            <person name="Ramirez-Bahena M.-H."/>
            <person name="Igual J.M."/>
            <person name="Garcia-Fraile P."/>
            <person name="Peix A."/>
            <person name="Velazquez E."/>
        </authorList>
    </citation>
    <scope>NUCLEOTIDE SEQUENCE [LARGE SCALE GENOMIC DNA]</scope>
    <source>
        <strain evidence="2 3">RZME27</strain>
    </source>
</reference>
<feature type="transmembrane region" description="Helical" evidence="1">
    <location>
        <begin position="141"/>
        <end position="174"/>
    </location>
</feature>
<keyword evidence="1" id="KW-0472">Membrane</keyword>
<dbReference type="Proteomes" id="UP000435138">
    <property type="component" value="Unassembled WGS sequence"/>
</dbReference>
<proteinExistence type="predicted"/>
<sequence length="266" mass="29428">MRQNLSLYLHLMRMQVRTRLQYRANLVIGWVAQAFGYASTYGTIWIIASRFEKIGGWTWPEVSLMLGFHTLAYSLGALFTLVQLRAMEELVRHGTYDTLLVRPVSPWAFLVFSGINIEYGGHISLGIGMIVWALLHLGVDWSFLTILQFALSLISAALLSGAMLTTIAALALVLTRSRYLFGLYFDFLEMSRYPLGIFAVPLQFLLLSVVPLGFMGYVPVAALLGKPVPFIGEAAPFAAILAGPLMVVVAMLAWQACQRRYQGAGG</sequence>
<dbReference type="PANTHER" id="PTHR36833">
    <property type="entry name" value="SLR0610 PROTEIN-RELATED"/>
    <property type="match status" value="1"/>
</dbReference>
<dbReference type="InterPro" id="IPR010390">
    <property type="entry name" value="ABC-2_transporter-like"/>
</dbReference>
<comment type="caution">
    <text evidence="2">The sequence shown here is derived from an EMBL/GenBank/DDBJ whole genome shotgun (WGS) entry which is preliminary data.</text>
</comment>